<dbReference type="Proteomes" id="UP000234905">
    <property type="component" value="Unassembled WGS sequence"/>
</dbReference>
<evidence type="ECO:0000256" key="1">
    <source>
        <dbReference type="SAM" id="Phobius"/>
    </source>
</evidence>
<dbReference type="AlphaFoldDB" id="A0AAP8ISP8"/>
<sequence>MTKRLVVLHSAEVAAMAFASAAAFMRSFGFFVLWLVLGLLSVAMYSYAYFFLRKNVLEGENASNTNNIAELDSDNTNSISRDSELKSTGSKKACDTENYDSCDNCDDYDNNVKNSYGSENNKSESAEENKVVALKRKKVELQNKQILNNYSNNLTNIITCFICGLIHVPWIYYYGIANGVLALVILWRVIKRPQGHPTDKSDF</sequence>
<keyword evidence="1" id="KW-1133">Transmembrane helix</keyword>
<proteinExistence type="predicted"/>
<comment type="caution">
    <text evidence="2">The sequence shown here is derived from an EMBL/GenBank/DDBJ whole genome shotgun (WGS) entry which is preliminary data.</text>
</comment>
<evidence type="ECO:0000313" key="3">
    <source>
        <dbReference type="Proteomes" id="UP000234905"/>
    </source>
</evidence>
<feature type="transmembrane region" description="Helical" evidence="1">
    <location>
        <begin position="173"/>
        <end position="190"/>
    </location>
</feature>
<keyword evidence="1" id="KW-0472">Membrane</keyword>
<feature type="transmembrane region" description="Helical" evidence="1">
    <location>
        <begin position="31"/>
        <end position="52"/>
    </location>
</feature>
<gene>
    <name evidence="2" type="ORF">CYJ61_04305</name>
</gene>
<protein>
    <submittedName>
        <fullName evidence="2">Uncharacterized protein</fullName>
    </submittedName>
</protein>
<accession>A0AAP8ISP8</accession>
<name>A0AAP8ISP8_GARVA</name>
<organism evidence="2 3">
    <name type="scientific">Gardnerella vaginalis</name>
    <dbReference type="NCBI Taxonomy" id="2702"/>
    <lineage>
        <taxon>Bacteria</taxon>
        <taxon>Bacillati</taxon>
        <taxon>Actinomycetota</taxon>
        <taxon>Actinomycetes</taxon>
        <taxon>Bifidobacteriales</taxon>
        <taxon>Bifidobacteriaceae</taxon>
        <taxon>Gardnerella</taxon>
    </lineage>
</organism>
<evidence type="ECO:0000313" key="2">
    <source>
        <dbReference type="EMBL" id="PKZ59523.1"/>
    </source>
</evidence>
<keyword evidence="1" id="KW-0812">Transmembrane</keyword>
<dbReference type="EMBL" id="PKJN01000002">
    <property type="protein sequence ID" value="PKZ59523.1"/>
    <property type="molecule type" value="Genomic_DNA"/>
</dbReference>
<reference evidence="2 3" key="1">
    <citation type="submission" date="2017-12" db="EMBL/GenBank/DDBJ databases">
        <title>Phylogenetic diversity of female urinary microbiome.</title>
        <authorList>
            <person name="Thomas-White K."/>
            <person name="Wolfe A.J."/>
        </authorList>
    </citation>
    <scope>NUCLEOTIDE SEQUENCE [LARGE SCALE GENOMIC DNA]</scope>
    <source>
        <strain evidence="2 3">UMB0682</strain>
    </source>
</reference>